<dbReference type="AlphaFoldDB" id="A0A976FK34"/>
<proteinExistence type="predicted"/>
<dbReference type="RefSeq" id="XP_067817458.1">
    <property type="nucleotide sequence ID" value="XM_067964512.1"/>
</dbReference>
<dbReference type="Proteomes" id="UP000294530">
    <property type="component" value="Unassembled WGS sequence"/>
</dbReference>
<keyword evidence="2" id="KW-1185">Reference proteome</keyword>
<organism evidence="1 2">
    <name type="scientific">Bremia lactucae</name>
    <name type="common">Lettuce downy mildew</name>
    <dbReference type="NCBI Taxonomy" id="4779"/>
    <lineage>
        <taxon>Eukaryota</taxon>
        <taxon>Sar</taxon>
        <taxon>Stramenopiles</taxon>
        <taxon>Oomycota</taxon>
        <taxon>Peronosporomycetes</taxon>
        <taxon>Peronosporales</taxon>
        <taxon>Peronosporaceae</taxon>
        <taxon>Bremia</taxon>
    </lineage>
</organism>
<sequence length="68" mass="7930">MAYVVGEAKANAFLMEKHLKFDAMIVTLEVVIWTLKIDLNKWWIAIAKNFPSSKFSVVKRSVSWCRIR</sequence>
<dbReference type="KEGG" id="blac:94350183"/>
<evidence type="ECO:0000313" key="2">
    <source>
        <dbReference type="Proteomes" id="UP000294530"/>
    </source>
</evidence>
<name>A0A976FK34_BRELC</name>
<protein>
    <submittedName>
        <fullName evidence="1">Uncharacterized protein</fullName>
    </submittedName>
</protein>
<reference evidence="1 2" key="1">
    <citation type="journal article" date="2021" name="Genome Biol.">
        <title>AFLAP: assembly-free linkage analysis pipeline using k-mers from genome sequencing data.</title>
        <authorList>
            <person name="Fletcher K."/>
            <person name="Zhang L."/>
            <person name="Gil J."/>
            <person name="Han R."/>
            <person name="Cavanaugh K."/>
            <person name="Michelmore R."/>
        </authorList>
    </citation>
    <scope>NUCLEOTIDE SEQUENCE [LARGE SCALE GENOMIC DNA]</scope>
    <source>
        <strain evidence="1 2">SF5</strain>
    </source>
</reference>
<comment type="caution">
    <text evidence="1">The sequence shown here is derived from an EMBL/GenBank/DDBJ whole genome shotgun (WGS) entry which is preliminary data.</text>
</comment>
<evidence type="ECO:0000313" key="1">
    <source>
        <dbReference type="EMBL" id="TDH67959.1"/>
    </source>
</evidence>
<accession>A0A976FK34</accession>
<dbReference type="EMBL" id="SHOA02000013">
    <property type="protein sequence ID" value="TDH67959.1"/>
    <property type="molecule type" value="Genomic_DNA"/>
</dbReference>
<dbReference type="GeneID" id="94350183"/>
<gene>
    <name evidence="1" type="ORF">CCR75_006442</name>
</gene>